<gene>
    <name evidence="1" type="ORF">Lbir_1250</name>
    <name evidence="2" type="ORF">NCTC12437_00367</name>
</gene>
<organism evidence="2 4">
    <name type="scientific">Legionella birminghamensis</name>
    <dbReference type="NCBI Taxonomy" id="28083"/>
    <lineage>
        <taxon>Bacteria</taxon>
        <taxon>Pseudomonadati</taxon>
        <taxon>Pseudomonadota</taxon>
        <taxon>Gammaproteobacteria</taxon>
        <taxon>Legionellales</taxon>
        <taxon>Legionellaceae</taxon>
        <taxon>Legionella</taxon>
    </lineage>
</organism>
<dbReference type="Proteomes" id="UP000255066">
    <property type="component" value="Unassembled WGS sequence"/>
</dbReference>
<dbReference type="STRING" id="28083.Lbir_1250"/>
<reference evidence="2 4" key="2">
    <citation type="submission" date="2018-06" db="EMBL/GenBank/DDBJ databases">
        <authorList>
            <consortium name="Pathogen Informatics"/>
            <person name="Doyle S."/>
        </authorList>
    </citation>
    <scope>NUCLEOTIDE SEQUENCE [LARGE SCALE GENOMIC DNA]</scope>
    <source>
        <strain evidence="2 4">NCTC12437</strain>
    </source>
</reference>
<evidence type="ECO:0000313" key="4">
    <source>
        <dbReference type="Proteomes" id="UP000255066"/>
    </source>
</evidence>
<dbReference type="Proteomes" id="UP000054735">
    <property type="component" value="Unassembled WGS sequence"/>
</dbReference>
<dbReference type="EMBL" id="UGNW01000001">
    <property type="protein sequence ID" value="STX30607.1"/>
    <property type="molecule type" value="Genomic_DNA"/>
</dbReference>
<protein>
    <submittedName>
        <fullName evidence="2">Uncharacterized protein</fullName>
    </submittedName>
</protein>
<dbReference type="OrthoDB" id="5728201at2"/>
<reference evidence="1 3" key="1">
    <citation type="submission" date="2015-11" db="EMBL/GenBank/DDBJ databases">
        <title>Genomic analysis of 38 Legionella species identifies large and diverse effector repertoires.</title>
        <authorList>
            <person name="Burstein D."/>
            <person name="Amaro F."/>
            <person name="Zusman T."/>
            <person name="Lifshitz Z."/>
            <person name="Cohen O."/>
            <person name="Gilbert J.A."/>
            <person name="Pupko T."/>
            <person name="Shuman H.A."/>
            <person name="Segal G."/>
        </authorList>
    </citation>
    <scope>NUCLEOTIDE SEQUENCE [LARGE SCALE GENOMIC DNA]</scope>
    <source>
        <strain evidence="1 3">CDC#1407-AL-14</strain>
    </source>
</reference>
<dbReference type="RefSeq" id="WP_131792974.1">
    <property type="nucleotide sequence ID" value="NZ_CAAAHV010000002.1"/>
</dbReference>
<keyword evidence="3" id="KW-1185">Reference proteome</keyword>
<evidence type="ECO:0000313" key="2">
    <source>
        <dbReference type="EMBL" id="STX30607.1"/>
    </source>
</evidence>
<dbReference type="EMBL" id="LNXT01000015">
    <property type="protein sequence ID" value="KTC72475.1"/>
    <property type="molecule type" value="Genomic_DNA"/>
</dbReference>
<dbReference type="AlphaFoldDB" id="A0A378I5Y1"/>
<sequence>MAHDLNNPNPLNYFSEDELRRFIRDPRSIRPVISPKKYAFTPGDLSLQALNELIAFLRFVQENTSPSTQANH</sequence>
<evidence type="ECO:0000313" key="1">
    <source>
        <dbReference type="EMBL" id="KTC72475.1"/>
    </source>
</evidence>
<name>A0A378I5Y1_9GAMM</name>
<proteinExistence type="predicted"/>
<accession>A0A378I5Y1</accession>
<evidence type="ECO:0000313" key="3">
    <source>
        <dbReference type="Proteomes" id="UP000054735"/>
    </source>
</evidence>